<comment type="similarity">
    <text evidence="2">Belongs to the bacterial solute-binding protein 2 family.</text>
</comment>
<evidence type="ECO:0000256" key="4">
    <source>
        <dbReference type="ARBA" id="ARBA00022729"/>
    </source>
</evidence>
<comment type="subcellular location">
    <subcellularLocation>
        <location evidence="1">Cell envelope</location>
    </subcellularLocation>
</comment>
<dbReference type="GO" id="GO:0046872">
    <property type="term" value="F:metal ion binding"/>
    <property type="evidence" value="ECO:0007669"/>
    <property type="project" value="UniProtKB-KW"/>
</dbReference>
<gene>
    <name evidence="8" type="ORF">DFR60_111186</name>
</gene>
<comment type="caution">
    <text evidence="8">The sequence shown here is derived from an EMBL/GenBank/DDBJ whole genome shotgun (WGS) entry which is preliminary data.</text>
</comment>
<dbReference type="Gene3D" id="3.40.50.2300">
    <property type="match status" value="2"/>
</dbReference>
<dbReference type="GO" id="GO:0030313">
    <property type="term" value="C:cell envelope"/>
    <property type="evidence" value="ECO:0007669"/>
    <property type="project" value="UniProtKB-SubCell"/>
</dbReference>
<evidence type="ECO:0000256" key="6">
    <source>
        <dbReference type="ARBA" id="ARBA00034344"/>
    </source>
</evidence>
<dbReference type="InterPro" id="IPR044085">
    <property type="entry name" value="MglB-like_PBP1"/>
</dbReference>
<proteinExistence type="inferred from homology"/>
<feature type="domain" description="Periplasmic binding protein" evidence="7">
    <location>
        <begin position="40"/>
        <end position="314"/>
    </location>
</feature>
<reference evidence="8 9" key="1">
    <citation type="submission" date="2018-05" db="EMBL/GenBank/DDBJ databases">
        <title>Genomic Encyclopedia of Type Strains, Phase IV (KMG-IV): sequencing the most valuable type-strain genomes for metagenomic binning, comparative biology and taxonomic classification.</title>
        <authorList>
            <person name="Goeker M."/>
        </authorList>
    </citation>
    <scope>NUCLEOTIDE SEQUENCE [LARGE SCALE GENOMIC DNA]</scope>
    <source>
        <strain evidence="8 9">DSM 24995</strain>
    </source>
</reference>
<comment type="subunit">
    <text evidence="5">The ABC transporter complex is composed of one ATP-binding protein (MglA), two transmembrane proteins (MglC) and a solute-binding protein (MglB).</text>
</comment>
<evidence type="ECO:0000259" key="7">
    <source>
        <dbReference type="Pfam" id="PF13407"/>
    </source>
</evidence>
<dbReference type="InterPro" id="IPR025997">
    <property type="entry name" value="SBP_2_dom"/>
</dbReference>
<dbReference type="GO" id="GO:0030246">
    <property type="term" value="F:carbohydrate binding"/>
    <property type="evidence" value="ECO:0007669"/>
    <property type="project" value="InterPro"/>
</dbReference>
<dbReference type="InterPro" id="IPR028082">
    <property type="entry name" value="Peripla_BP_I"/>
</dbReference>
<accession>A0A2V3Y3V6</accession>
<keyword evidence="4" id="KW-0732">Signal</keyword>
<keyword evidence="9" id="KW-1185">Reference proteome</keyword>
<dbReference type="AlphaFoldDB" id="A0A2V3Y3V6"/>
<dbReference type="EMBL" id="QJKD01000011">
    <property type="protein sequence ID" value="PXX50895.1"/>
    <property type="molecule type" value="Genomic_DNA"/>
</dbReference>
<evidence type="ECO:0000256" key="1">
    <source>
        <dbReference type="ARBA" id="ARBA00004196"/>
    </source>
</evidence>
<evidence type="ECO:0000256" key="2">
    <source>
        <dbReference type="ARBA" id="ARBA00007639"/>
    </source>
</evidence>
<dbReference type="Proteomes" id="UP000248057">
    <property type="component" value="Unassembled WGS sequence"/>
</dbReference>
<evidence type="ECO:0000313" key="9">
    <source>
        <dbReference type="Proteomes" id="UP000248057"/>
    </source>
</evidence>
<keyword evidence="3" id="KW-0479">Metal-binding</keyword>
<organism evidence="8 9">
    <name type="scientific">Hungatella effluvii</name>
    <dbReference type="NCBI Taxonomy" id="1096246"/>
    <lineage>
        <taxon>Bacteria</taxon>
        <taxon>Bacillati</taxon>
        <taxon>Bacillota</taxon>
        <taxon>Clostridia</taxon>
        <taxon>Lachnospirales</taxon>
        <taxon>Lachnospiraceae</taxon>
        <taxon>Hungatella</taxon>
    </lineage>
</organism>
<evidence type="ECO:0000256" key="5">
    <source>
        <dbReference type="ARBA" id="ARBA00034323"/>
    </source>
</evidence>
<dbReference type="CDD" id="cd01539">
    <property type="entry name" value="PBP1_GGBP"/>
    <property type="match status" value="1"/>
</dbReference>
<dbReference type="Pfam" id="PF13407">
    <property type="entry name" value="Peripla_BP_4"/>
    <property type="match status" value="1"/>
</dbReference>
<evidence type="ECO:0000256" key="3">
    <source>
        <dbReference type="ARBA" id="ARBA00022723"/>
    </source>
</evidence>
<dbReference type="PANTHER" id="PTHR46847:SF1">
    <property type="entry name" value="D-ALLOSE-BINDING PERIPLASMIC PROTEIN-RELATED"/>
    <property type="match status" value="1"/>
</dbReference>
<protein>
    <recommendedName>
        <fullName evidence="6">D-galactose/methyl-galactoside binding periplasmic protein MglB</fullName>
    </recommendedName>
</protein>
<dbReference type="RefSeq" id="WP_110324496.1">
    <property type="nucleotide sequence ID" value="NZ_QJKD01000011.1"/>
</dbReference>
<dbReference type="GeneID" id="86063283"/>
<name>A0A2V3Y3V6_9FIRM</name>
<dbReference type="SUPFAM" id="SSF53822">
    <property type="entry name" value="Periplasmic binding protein-like I"/>
    <property type="match status" value="1"/>
</dbReference>
<dbReference type="PANTHER" id="PTHR46847">
    <property type="entry name" value="D-ALLOSE-BINDING PERIPLASMIC PROTEIN-RELATED"/>
    <property type="match status" value="1"/>
</dbReference>
<sequence length="343" mass="37990">MKKKHACIAVVIIAVILVSGSLLFQSRSRGEKEEKKMLRIGVTLYRGDDPFINNIRGKMEEKAKVYEKETGVKVILDVADEKGNQNTQNSQVDRFISLGVDVICVNMVDRSSASYIISRAMDADIPVVFFNREPVEEDMRRWEKLYYVGEDAKESAVLQGNILVEAYKKDPAVLDLNGDGKVSYVLLEGETSHQDSLIRTEWSIQTLKDGGVPLEKITGGIANWEKSQGSAWMEKWLDEYPDKIELVISNNDEMALGAADAVERKKITRPIKIVGIDGTPQGIEGLSSGKLFGTVQCDSEEYANVVFQIAAAAGLGQNVQEIVSLEGGKYYNCRQTALTADKK</sequence>
<evidence type="ECO:0000313" key="8">
    <source>
        <dbReference type="EMBL" id="PXX50895.1"/>
    </source>
</evidence>